<evidence type="ECO:0008006" key="4">
    <source>
        <dbReference type="Google" id="ProtNLM"/>
    </source>
</evidence>
<dbReference type="PANTHER" id="PTHR35179:SF2">
    <property type="entry name" value="START DOMAIN-CONTAINING PROTEIN"/>
    <property type="match status" value="1"/>
</dbReference>
<organism evidence="2 3">
    <name type="scientific">Cylindrobasidium torrendii FP15055 ss-10</name>
    <dbReference type="NCBI Taxonomy" id="1314674"/>
    <lineage>
        <taxon>Eukaryota</taxon>
        <taxon>Fungi</taxon>
        <taxon>Dikarya</taxon>
        <taxon>Basidiomycota</taxon>
        <taxon>Agaricomycotina</taxon>
        <taxon>Agaricomycetes</taxon>
        <taxon>Agaricomycetidae</taxon>
        <taxon>Agaricales</taxon>
        <taxon>Marasmiineae</taxon>
        <taxon>Physalacriaceae</taxon>
        <taxon>Cylindrobasidium</taxon>
    </lineage>
</organism>
<keyword evidence="3" id="KW-1185">Reference proteome</keyword>
<dbReference type="EMBL" id="KN880436">
    <property type="protein sequence ID" value="KIY73430.1"/>
    <property type="molecule type" value="Genomic_DNA"/>
</dbReference>
<evidence type="ECO:0000313" key="3">
    <source>
        <dbReference type="Proteomes" id="UP000054007"/>
    </source>
</evidence>
<feature type="compositionally biased region" description="Low complexity" evidence="1">
    <location>
        <begin position="25"/>
        <end position="37"/>
    </location>
</feature>
<sequence>MWYIKTRWRISHLIAMSSNWRFRGPASPSHPSPSASSIGIKRPSYIQGGESSPTPLDRDFMEGLRPDSIETIDPPTKSTDYSDEGLTIKDVEYLGSYQWLKEATPEAPVILVPGAPPEWIDRPTPFKIPQGDQGYVFSDRTGYFMGTQPLVPLIAATEVMTPGFDWSSVDFVTDRNGLRKLMRFATASGYDRSFRIDTQLAGDTTILLNRWEQRVRERASQWSYGFEFEKATTTPAQGCENTTGYYRIVTYDLDGLKLVVRFEVDACLREEASDGAEDVDDLVQTMFRAGLTEKSEVSFGGGRTLQVKRGGKPTAQSNLVELATITSKWAPKFKWEDRYPQLYLSATPYHYLGVHSYGIFQRYEKRRTEEMETQKETMKRDLYKLRDILLAIQGLVVDHGEEKVSILYRDKEMKVYKRSNDASCLPKDYMDLFQV</sequence>
<dbReference type="AlphaFoldDB" id="A0A0D7BT44"/>
<gene>
    <name evidence="2" type="ORF">CYLTODRAFT_387077</name>
</gene>
<dbReference type="STRING" id="1314674.A0A0D7BT44"/>
<dbReference type="OrthoDB" id="420564at2759"/>
<dbReference type="Proteomes" id="UP000054007">
    <property type="component" value="Unassembled WGS sequence"/>
</dbReference>
<accession>A0A0D7BT44</accession>
<reference evidence="2 3" key="1">
    <citation type="journal article" date="2015" name="Fungal Genet. Biol.">
        <title>Evolution of novel wood decay mechanisms in Agaricales revealed by the genome sequences of Fistulina hepatica and Cylindrobasidium torrendii.</title>
        <authorList>
            <person name="Floudas D."/>
            <person name="Held B.W."/>
            <person name="Riley R."/>
            <person name="Nagy L.G."/>
            <person name="Koehler G."/>
            <person name="Ransdell A.S."/>
            <person name="Younus H."/>
            <person name="Chow J."/>
            <person name="Chiniquy J."/>
            <person name="Lipzen A."/>
            <person name="Tritt A."/>
            <person name="Sun H."/>
            <person name="Haridas S."/>
            <person name="LaButti K."/>
            <person name="Ohm R.A."/>
            <person name="Kues U."/>
            <person name="Blanchette R.A."/>
            <person name="Grigoriev I.V."/>
            <person name="Minto R.E."/>
            <person name="Hibbett D.S."/>
        </authorList>
    </citation>
    <scope>NUCLEOTIDE SEQUENCE [LARGE SCALE GENOMIC DNA]</scope>
    <source>
        <strain evidence="2 3">FP15055 ss-10</strain>
    </source>
</reference>
<evidence type="ECO:0000256" key="1">
    <source>
        <dbReference type="SAM" id="MobiDB-lite"/>
    </source>
</evidence>
<evidence type="ECO:0000313" key="2">
    <source>
        <dbReference type="EMBL" id="KIY73430.1"/>
    </source>
</evidence>
<protein>
    <recommendedName>
        <fullName evidence="4">Geranylgeranyl pyrophosphate synthetase</fullName>
    </recommendedName>
</protein>
<dbReference type="PANTHER" id="PTHR35179">
    <property type="entry name" value="PROTEIN CBG02620"/>
    <property type="match status" value="1"/>
</dbReference>
<name>A0A0D7BT44_9AGAR</name>
<proteinExistence type="predicted"/>
<feature type="region of interest" description="Disordered" evidence="1">
    <location>
        <begin position="24"/>
        <end position="58"/>
    </location>
</feature>